<dbReference type="Gene3D" id="3.30.300.30">
    <property type="match status" value="1"/>
</dbReference>
<dbReference type="InterPro" id="IPR020845">
    <property type="entry name" value="AMP-binding_CS"/>
</dbReference>
<dbReference type="GO" id="GO:0006631">
    <property type="term" value="P:fatty acid metabolic process"/>
    <property type="evidence" value="ECO:0007669"/>
    <property type="project" value="TreeGrafter"/>
</dbReference>
<evidence type="ECO:0000256" key="1">
    <source>
        <dbReference type="ARBA" id="ARBA00006432"/>
    </source>
</evidence>
<dbReference type="FunFam" id="3.30.300.30:FF:000008">
    <property type="entry name" value="2,3-dihydroxybenzoate-AMP ligase"/>
    <property type="match status" value="1"/>
</dbReference>
<dbReference type="KEGG" id="nod:FOH10_27240"/>
<evidence type="ECO:0000313" key="5">
    <source>
        <dbReference type="EMBL" id="QDP81881.1"/>
    </source>
</evidence>
<dbReference type="InterPro" id="IPR000873">
    <property type="entry name" value="AMP-dep_synth/lig_dom"/>
</dbReference>
<dbReference type="Proteomes" id="UP000317039">
    <property type="component" value="Chromosome"/>
</dbReference>
<dbReference type="Gene3D" id="3.40.50.12780">
    <property type="entry name" value="N-terminal domain of ligase-like"/>
    <property type="match status" value="1"/>
</dbReference>
<keyword evidence="2" id="KW-0436">Ligase</keyword>
<accession>A0A516NSL6</accession>
<comment type="similarity">
    <text evidence="1">Belongs to the ATP-dependent AMP-binding enzyme family.</text>
</comment>
<organism evidence="5 6">
    <name type="scientific">Nocardia otitidiscaviarum</name>
    <dbReference type="NCBI Taxonomy" id="1823"/>
    <lineage>
        <taxon>Bacteria</taxon>
        <taxon>Bacillati</taxon>
        <taxon>Actinomycetota</taxon>
        <taxon>Actinomycetes</taxon>
        <taxon>Mycobacteriales</taxon>
        <taxon>Nocardiaceae</taxon>
        <taxon>Nocardia</taxon>
    </lineage>
</organism>
<feature type="domain" description="AMP-binding enzyme C-terminal" evidence="4">
    <location>
        <begin position="487"/>
        <end position="562"/>
    </location>
</feature>
<dbReference type="GO" id="GO:0031956">
    <property type="term" value="F:medium-chain fatty acid-CoA ligase activity"/>
    <property type="evidence" value="ECO:0007669"/>
    <property type="project" value="TreeGrafter"/>
</dbReference>
<dbReference type="InterPro" id="IPR045851">
    <property type="entry name" value="AMP-bd_C_sf"/>
</dbReference>
<dbReference type="AlphaFoldDB" id="A0A516NSL6"/>
<dbReference type="PROSITE" id="PS00455">
    <property type="entry name" value="AMP_BINDING"/>
    <property type="match status" value="1"/>
</dbReference>
<proteinExistence type="inferred from homology"/>
<dbReference type="Pfam" id="PF00501">
    <property type="entry name" value="AMP-binding"/>
    <property type="match status" value="1"/>
</dbReference>
<evidence type="ECO:0000259" key="4">
    <source>
        <dbReference type="Pfam" id="PF13193"/>
    </source>
</evidence>
<evidence type="ECO:0000259" key="3">
    <source>
        <dbReference type="Pfam" id="PF00501"/>
    </source>
</evidence>
<reference evidence="5 6" key="1">
    <citation type="submission" date="2019-07" db="EMBL/GenBank/DDBJ databases">
        <title>Complete Genome Sequence and Methylome Analysis of Nocardia otitidis-caviarum NEB252.</title>
        <authorList>
            <person name="Fomenkov A."/>
            <person name="Anton B.P."/>
            <person name="Vincze T."/>
            <person name="Roberts R.J."/>
        </authorList>
    </citation>
    <scope>NUCLEOTIDE SEQUENCE [LARGE SCALE GENOMIC DNA]</scope>
    <source>
        <strain evidence="5 6">NEB252</strain>
    </source>
</reference>
<dbReference type="InterPro" id="IPR042099">
    <property type="entry name" value="ANL_N_sf"/>
</dbReference>
<protein>
    <submittedName>
        <fullName evidence="5">Acyl-CoA synthetase</fullName>
    </submittedName>
</protein>
<evidence type="ECO:0000313" key="6">
    <source>
        <dbReference type="Proteomes" id="UP000317039"/>
    </source>
</evidence>
<name>A0A516NSL6_9NOCA</name>
<evidence type="ECO:0000256" key="2">
    <source>
        <dbReference type="ARBA" id="ARBA00022598"/>
    </source>
</evidence>
<dbReference type="InterPro" id="IPR025110">
    <property type="entry name" value="AMP-bd_C"/>
</dbReference>
<sequence length="571" mass="61343">MADVVVPFRRRPPYGGVAGGCQHVDGRDEEDRVTVGLLKAVGNRAYTEVESARLVLRTGVVSVESPATMVAAATAMLRYGTIAAGLTLSAARYGNRTAVIDELGSLTFAELEERSNRLANAWRARGLRGGEGVAILARNHRGLLDAVFAAAKCGARIILLNTDFAGPQIRDVATREGTDLLVYDEEYGEMLADVAPRHGTWRAWTEKTRPDCLEALIAEGDPSPPPAPGAMPKLILLTSGTTGTPKGAPRAEPKSLAALGALLSKVPFRAGEVTECCAPIFHTLGFACAMLGLGFGSTLVIRRRFDPQTTIESMERHRVTTVIAVPVMLARIVDLGGRALVGRDLTALRIIFVGGSQLGAQLARDLTGLFGPVVYNVYGSTEVAYATIATPDDLAVEPGCVGRPVLGARVEILDDRGRRVPTGTTGRIFVGNSVQFEGYTGGGDKERVRGLMSSGDVGHFDAAGRLFIDGRDDDMIVSGGENVFPAEVEELLHTHPEIREAAVIGVDDERFGARLRAFVVRQPDATLTEEDTKAFVKRNLARYKVPRDVVFLDELPRNPTGKVLKKRLREL</sequence>
<dbReference type="Pfam" id="PF13193">
    <property type="entry name" value="AMP-binding_C"/>
    <property type="match status" value="1"/>
</dbReference>
<dbReference type="PANTHER" id="PTHR43201:SF5">
    <property type="entry name" value="MEDIUM-CHAIN ACYL-COA LIGASE ACSF2, MITOCHONDRIAL"/>
    <property type="match status" value="1"/>
</dbReference>
<feature type="domain" description="AMP-dependent synthetase/ligase" evidence="3">
    <location>
        <begin position="89"/>
        <end position="439"/>
    </location>
</feature>
<dbReference type="PANTHER" id="PTHR43201">
    <property type="entry name" value="ACYL-COA SYNTHETASE"/>
    <property type="match status" value="1"/>
</dbReference>
<dbReference type="EMBL" id="CP041695">
    <property type="protein sequence ID" value="QDP81881.1"/>
    <property type="molecule type" value="Genomic_DNA"/>
</dbReference>
<gene>
    <name evidence="5" type="ORF">FOH10_27240</name>
</gene>
<dbReference type="SUPFAM" id="SSF56801">
    <property type="entry name" value="Acetyl-CoA synthetase-like"/>
    <property type="match status" value="1"/>
</dbReference>